<dbReference type="Gene3D" id="3.80.10.10">
    <property type="entry name" value="Ribonuclease Inhibitor"/>
    <property type="match status" value="2"/>
</dbReference>
<reference evidence="3" key="1">
    <citation type="journal article" date="2016" name="Nat. Genet.">
        <title>The genome sequences of Arachis duranensis and Arachis ipaensis, the diploid ancestors of cultivated peanut.</title>
        <authorList>
            <person name="Bertioli D.J."/>
            <person name="Cannon S.B."/>
            <person name="Froenicke L."/>
            <person name="Huang G."/>
            <person name="Farmer A.D."/>
            <person name="Cannon E.K."/>
            <person name="Liu X."/>
            <person name="Gao D."/>
            <person name="Clevenger J."/>
            <person name="Dash S."/>
            <person name="Ren L."/>
            <person name="Moretzsohn M.C."/>
            <person name="Shirasawa K."/>
            <person name="Huang W."/>
            <person name="Vidigal B."/>
            <person name="Abernathy B."/>
            <person name="Chu Y."/>
            <person name="Niederhuth C.E."/>
            <person name="Umale P."/>
            <person name="Araujo A.C."/>
            <person name="Kozik A."/>
            <person name="Kim K.D."/>
            <person name="Burow M.D."/>
            <person name="Varshney R.K."/>
            <person name="Wang X."/>
            <person name="Zhang X."/>
            <person name="Barkley N."/>
            <person name="Guimaraes P.M."/>
            <person name="Isobe S."/>
            <person name="Guo B."/>
            <person name="Liao B."/>
            <person name="Stalker H.T."/>
            <person name="Schmitz R.J."/>
            <person name="Scheffler B.E."/>
            <person name="Leal-Bertioli S.C."/>
            <person name="Xun X."/>
            <person name="Jackson S.A."/>
            <person name="Michelmore R."/>
            <person name="Ozias-Akins P."/>
        </authorList>
    </citation>
    <scope>NUCLEOTIDE SEQUENCE [LARGE SCALE GENOMIC DNA]</scope>
    <source>
        <strain evidence="3">cv. V14167</strain>
    </source>
</reference>
<feature type="domain" description="Disease resistance protein At4g27190-like leucine-rich repeats" evidence="2">
    <location>
        <begin position="140"/>
        <end position="248"/>
    </location>
</feature>
<proteinExistence type="predicted"/>
<keyword evidence="3" id="KW-1185">Reference proteome</keyword>
<organism evidence="3 4">
    <name type="scientific">Arachis duranensis</name>
    <name type="common">Wild peanut</name>
    <dbReference type="NCBI Taxonomy" id="130453"/>
    <lineage>
        <taxon>Eukaryota</taxon>
        <taxon>Viridiplantae</taxon>
        <taxon>Streptophyta</taxon>
        <taxon>Embryophyta</taxon>
        <taxon>Tracheophyta</taxon>
        <taxon>Spermatophyta</taxon>
        <taxon>Magnoliopsida</taxon>
        <taxon>eudicotyledons</taxon>
        <taxon>Gunneridae</taxon>
        <taxon>Pentapetalae</taxon>
        <taxon>rosids</taxon>
        <taxon>fabids</taxon>
        <taxon>Fabales</taxon>
        <taxon>Fabaceae</taxon>
        <taxon>Papilionoideae</taxon>
        <taxon>50 kb inversion clade</taxon>
        <taxon>dalbergioids sensu lato</taxon>
        <taxon>Dalbergieae</taxon>
        <taxon>Pterocarpus clade</taxon>
        <taxon>Arachis</taxon>
    </lineage>
</organism>
<dbReference type="Pfam" id="PF23247">
    <property type="entry name" value="LRR_RPS2"/>
    <property type="match status" value="2"/>
</dbReference>
<feature type="domain" description="Disease resistance protein At4g27190-like leucine-rich repeats" evidence="2">
    <location>
        <begin position="289"/>
        <end position="439"/>
    </location>
</feature>
<evidence type="ECO:0000313" key="4">
    <source>
        <dbReference type="RefSeq" id="XP_052113910.1"/>
    </source>
</evidence>
<protein>
    <submittedName>
        <fullName evidence="4">Uncharacterized protein LOC107475812</fullName>
    </submittedName>
</protein>
<dbReference type="PANTHER" id="PTHR33463:SF204">
    <property type="entry name" value="NB-ARC DOMAIN-CONTAINING PROTEIN"/>
    <property type="match status" value="1"/>
</dbReference>
<dbReference type="GeneID" id="107475812"/>
<name>A0A9C6TCA0_ARADU</name>
<gene>
    <name evidence="4" type="primary">LOC107475812</name>
</gene>
<dbReference type="InterPro" id="IPR057135">
    <property type="entry name" value="At4g27190-like_LRR"/>
</dbReference>
<evidence type="ECO:0000259" key="2">
    <source>
        <dbReference type="Pfam" id="PF23247"/>
    </source>
</evidence>
<accession>A0A9C6TCA0</accession>
<reference evidence="4" key="2">
    <citation type="submission" date="2025-08" db="UniProtKB">
        <authorList>
            <consortium name="RefSeq"/>
        </authorList>
    </citation>
    <scope>IDENTIFICATION</scope>
    <source>
        <tissue evidence="4">Whole plant</tissue>
    </source>
</reference>
<dbReference type="RefSeq" id="XP_052113910.1">
    <property type="nucleotide sequence ID" value="XM_052257950.1"/>
</dbReference>
<evidence type="ECO:0000313" key="3">
    <source>
        <dbReference type="Proteomes" id="UP000515211"/>
    </source>
</evidence>
<dbReference type="InterPro" id="IPR050905">
    <property type="entry name" value="Plant_NBS-LRR"/>
</dbReference>
<dbReference type="InterPro" id="IPR032675">
    <property type="entry name" value="LRR_dom_sf"/>
</dbReference>
<dbReference type="Proteomes" id="UP000515211">
    <property type="component" value="Chromosome 2"/>
</dbReference>
<dbReference type="KEGG" id="adu:107475812"/>
<keyword evidence="1" id="KW-0611">Plant defense</keyword>
<dbReference type="PANTHER" id="PTHR33463">
    <property type="entry name" value="NB-ARC DOMAIN-CONTAINING PROTEIN-RELATED"/>
    <property type="match status" value="1"/>
</dbReference>
<dbReference type="AlphaFoldDB" id="A0A9C6TCA0"/>
<dbReference type="SUPFAM" id="SSF52047">
    <property type="entry name" value="RNI-like"/>
    <property type="match status" value="1"/>
</dbReference>
<sequence>MVLDSCNWSLVISKLEHLDIGSKEVQWLMSNRDKYRFTSLKQLYLQDWQSDHDETLYCFLHTIPNLQIFELRGNHNIREFVPSGNTAPKQRLGTVLLLKELTLNAHNMEDIGFERDPALQRSLHLLVLIDCRRLRRLAHSSVSFTHLTYLQVSRCYELKTLMTCSTAKSLVQLTTLKVQYCLQLNEIVTKDEQENDEGIKIVFANLITIQLTRLSNLTSFCSNSNCEFSVPLLEKLTLKYCPKMKTFTAKHIAAPKLQNVLATESGEKEKAYWKGDLNATVQMVFADKVHLELSNHSELKQVWHDKTLVQVNRFQNVKSLVVKGCSDIVHVIPFHLLHCFKNLEDLQVSDCNEVQVIFNLDDSSNKVTKAMGMTRLKKLSLKNLPNLEHVWNTDPKGIIHLQTLKDLNVDGCDSLEYVFLSSMAKDLVILENLSIKNCEQLECHCSNTFIGDYTNFNFRS</sequence>
<evidence type="ECO:0000256" key="1">
    <source>
        <dbReference type="ARBA" id="ARBA00022821"/>
    </source>
</evidence>